<dbReference type="EMBL" id="BOOG01000003">
    <property type="protein sequence ID" value="GIH67873.1"/>
    <property type="molecule type" value="Genomic_DNA"/>
</dbReference>
<dbReference type="RefSeq" id="WP_204009657.1">
    <property type="nucleotide sequence ID" value="NZ_BOOG01000003.1"/>
</dbReference>
<proteinExistence type="predicted"/>
<name>A0A8J3R8B3_9ACTN</name>
<dbReference type="Pfam" id="PF11338">
    <property type="entry name" value="DUF3140"/>
    <property type="match status" value="1"/>
</dbReference>
<accession>A0A8J3R8B3</accession>
<gene>
    <name evidence="1" type="ORF">Mth01_01260</name>
</gene>
<dbReference type="PANTHER" id="PTHR40630:SF1">
    <property type="entry name" value="DNA-BINDING PROTEIN"/>
    <property type="match status" value="1"/>
</dbReference>
<sequence length="116" mass="13389">MSDRFDRDLERLWQEFHGVVNMTSEELRTWLLTHSSGEEGFGADPDLNLPGLGRGVLHVLGKRKVDLTDDDLDVMRRVIRYVRDHQAEPRSVEDAEWRHAMMTVGHDPLQPATRQA</sequence>
<protein>
    <recommendedName>
        <fullName evidence="3">DUF3140 domain-containing protein</fullName>
    </recommendedName>
</protein>
<organism evidence="1 2">
    <name type="scientific">Sphaerimonospora thailandensis</name>
    <dbReference type="NCBI Taxonomy" id="795644"/>
    <lineage>
        <taxon>Bacteria</taxon>
        <taxon>Bacillati</taxon>
        <taxon>Actinomycetota</taxon>
        <taxon>Actinomycetes</taxon>
        <taxon>Streptosporangiales</taxon>
        <taxon>Streptosporangiaceae</taxon>
        <taxon>Sphaerimonospora</taxon>
    </lineage>
</organism>
<keyword evidence="2" id="KW-1185">Reference proteome</keyword>
<dbReference type="AlphaFoldDB" id="A0A8J3R8B3"/>
<evidence type="ECO:0008006" key="3">
    <source>
        <dbReference type="Google" id="ProtNLM"/>
    </source>
</evidence>
<comment type="caution">
    <text evidence="1">The sequence shown here is derived from an EMBL/GenBank/DDBJ whole genome shotgun (WGS) entry which is preliminary data.</text>
</comment>
<reference evidence="1" key="1">
    <citation type="submission" date="2021-01" db="EMBL/GenBank/DDBJ databases">
        <title>Whole genome shotgun sequence of Sphaerimonospora thailandensis NBRC 107569.</title>
        <authorList>
            <person name="Komaki H."/>
            <person name="Tamura T."/>
        </authorList>
    </citation>
    <scope>NUCLEOTIDE SEQUENCE</scope>
    <source>
        <strain evidence="1">NBRC 107569</strain>
    </source>
</reference>
<dbReference type="InterPro" id="IPR021487">
    <property type="entry name" value="DUF3140"/>
</dbReference>
<evidence type="ECO:0000313" key="2">
    <source>
        <dbReference type="Proteomes" id="UP000610966"/>
    </source>
</evidence>
<dbReference type="PANTHER" id="PTHR40630">
    <property type="entry name" value="POSSIBLE DNA-BINDING PROTEIN"/>
    <property type="match status" value="1"/>
</dbReference>
<dbReference type="Proteomes" id="UP000610966">
    <property type="component" value="Unassembled WGS sequence"/>
</dbReference>
<evidence type="ECO:0000313" key="1">
    <source>
        <dbReference type="EMBL" id="GIH67873.1"/>
    </source>
</evidence>